<comment type="caution">
    <text evidence="2">The sequence shown here is derived from an EMBL/GenBank/DDBJ whole genome shotgun (WGS) entry which is preliminary data.</text>
</comment>
<feature type="compositionally biased region" description="Polar residues" evidence="1">
    <location>
        <begin position="204"/>
        <end position="214"/>
    </location>
</feature>
<name>A0A397TZU7_9GLOM</name>
<dbReference type="AlphaFoldDB" id="A0A397TZU7"/>
<dbReference type="Proteomes" id="UP000266673">
    <property type="component" value="Unassembled WGS sequence"/>
</dbReference>
<dbReference type="OrthoDB" id="2332122at2759"/>
<evidence type="ECO:0000256" key="1">
    <source>
        <dbReference type="SAM" id="MobiDB-lite"/>
    </source>
</evidence>
<organism evidence="2 3">
    <name type="scientific">Gigaspora rosea</name>
    <dbReference type="NCBI Taxonomy" id="44941"/>
    <lineage>
        <taxon>Eukaryota</taxon>
        <taxon>Fungi</taxon>
        <taxon>Fungi incertae sedis</taxon>
        <taxon>Mucoromycota</taxon>
        <taxon>Glomeromycotina</taxon>
        <taxon>Glomeromycetes</taxon>
        <taxon>Diversisporales</taxon>
        <taxon>Gigasporaceae</taxon>
        <taxon>Gigaspora</taxon>
    </lineage>
</organism>
<sequence>MDDRFSESFDLAHETNFINQSAKKLLEYSIYPSDDEFREATEDFLAENHTEFYDSMTNKKWNTYYKKNIAQPHRSLQSALTTCVKDAIFSVFGESQLDSINTNVTPADDPKQDVARQVTDQYKMAYAIAICQIMLNDYYKKLTIFEDTVKDRLRRNLKFLPLGEGESTEDEEDEMVEEERVEEKEKKTATIRKYKRVKRTKSPINISDAETSEATPKATPKATSEATQEEPLERSFTASAGYLATPNEPQEGYSTASAGYLATHNEPQEGSFTASAGHLATPDA</sequence>
<keyword evidence="3" id="KW-1185">Reference proteome</keyword>
<protein>
    <submittedName>
        <fullName evidence="2">Uncharacterized protein</fullName>
    </submittedName>
</protein>
<evidence type="ECO:0000313" key="2">
    <source>
        <dbReference type="EMBL" id="RIB00673.1"/>
    </source>
</evidence>
<feature type="region of interest" description="Disordered" evidence="1">
    <location>
        <begin position="204"/>
        <end position="284"/>
    </location>
</feature>
<evidence type="ECO:0000313" key="3">
    <source>
        <dbReference type="Proteomes" id="UP000266673"/>
    </source>
</evidence>
<reference evidence="2 3" key="1">
    <citation type="submission" date="2018-06" db="EMBL/GenBank/DDBJ databases">
        <title>Comparative genomics reveals the genomic features of Rhizophagus irregularis, R. cerebriforme, R. diaphanum and Gigaspora rosea, and their symbiotic lifestyle signature.</title>
        <authorList>
            <person name="Morin E."/>
            <person name="San Clemente H."/>
            <person name="Chen E.C.H."/>
            <person name="De La Providencia I."/>
            <person name="Hainaut M."/>
            <person name="Kuo A."/>
            <person name="Kohler A."/>
            <person name="Murat C."/>
            <person name="Tang N."/>
            <person name="Roy S."/>
            <person name="Loubradou J."/>
            <person name="Henrissat B."/>
            <person name="Grigoriev I.V."/>
            <person name="Corradi N."/>
            <person name="Roux C."/>
            <person name="Martin F.M."/>
        </authorList>
    </citation>
    <scope>NUCLEOTIDE SEQUENCE [LARGE SCALE GENOMIC DNA]</scope>
    <source>
        <strain evidence="2 3">DAOM 194757</strain>
    </source>
</reference>
<dbReference type="EMBL" id="QKWP01003802">
    <property type="protein sequence ID" value="RIB00673.1"/>
    <property type="molecule type" value="Genomic_DNA"/>
</dbReference>
<proteinExistence type="predicted"/>
<gene>
    <name evidence="2" type="ORF">C2G38_2233456</name>
</gene>
<accession>A0A397TZU7</accession>